<keyword evidence="11" id="KW-0325">Glycoprotein</keyword>
<comment type="subcellular location">
    <subcellularLocation>
        <location evidence="1">Cell membrane</location>
        <topology evidence="1">Single-pass type I membrane protein</topology>
    </subcellularLocation>
</comment>
<keyword evidence="4" id="KW-0433">Leucine-rich repeat</keyword>
<evidence type="ECO:0000256" key="2">
    <source>
        <dbReference type="ARBA" id="ARBA00009592"/>
    </source>
</evidence>
<keyword evidence="5 12" id="KW-0812">Transmembrane</keyword>
<feature type="transmembrane region" description="Helical" evidence="12">
    <location>
        <begin position="742"/>
        <end position="764"/>
    </location>
</feature>
<dbReference type="SMART" id="SM00369">
    <property type="entry name" value="LRR_TYP"/>
    <property type="match status" value="11"/>
</dbReference>
<keyword evidence="13" id="KW-1185">Reference proteome</keyword>
<evidence type="ECO:0000256" key="10">
    <source>
        <dbReference type="ARBA" id="ARBA00023170"/>
    </source>
</evidence>
<dbReference type="SUPFAM" id="SSF52058">
    <property type="entry name" value="L domain-like"/>
    <property type="match status" value="2"/>
</dbReference>
<reference evidence="13" key="1">
    <citation type="journal article" date="2020" name="Nat. Genet.">
        <title>Genomic diversifications of five Gossypium allopolyploid species and their impact on cotton improvement.</title>
        <authorList>
            <person name="Chen Z.J."/>
            <person name="Sreedasyam A."/>
            <person name="Ando A."/>
            <person name="Song Q."/>
            <person name="De Santiago L.M."/>
            <person name="Hulse-Kemp A.M."/>
            <person name="Ding M."/>
            <person name="Ye W."/>
            <person name="Kirkbride R.C."/>
            <person name="Jenkins J."/>
            <person name="Plott C."/>
            <person name="Lovell J."/>
            <person name="Lin Y.M."/>
            <person name="Vaughn R."/>
            <person name="Liu B."/>
            <person name="Simpson S."/>
            <person name="Scheffler B.E."/>
            <person name="Wen L."/>
            <person name="Saski C.A."/>
            <person name="Grover C.E."/>
            <person name="Hu G."/>
            <person name="Conover J.L."/>
            <person name="Carlson J.W."/>
            <person name="Shu S."/>
            <person name="Boston L.B."/>
            <person name="Williams M."/>
            <person name="Peterson D.G."/>
            <person name="McGee K."/>
            <person name="Jones D.C."/>
            <person name="Wendel J.F."/>
            <person name="Stelly D.M."/>
            <person name="Grimwood J."/>
            <person name="Schmutz J."/>
        </authorList>
    </citation>
    <scope>NUCLEOTIDE SEQUENCE [LARGE SCALE GENOMIC DNA]</scope>
    <source>
        <strain evidence="13">cv. TM-1</strain>
    </source>
</reference>
<dbReference type="PRINTS" id="PR00019">
    <property type="entry name" value="LEURICHRPT"/>
</dbReference>
<dbReference type="InterPro" id="IPR003591">
    <property type="entry name" value="Leu-rich_rpt_typical-subtyp"/>
</dbReference>
<evidence type="ECO:0000256" key="5">
    <source>
        <dbReference type="ARBA" id="ARBA00022692"/>
    </source>
</evidence>
<evidence type="ECO:0000256" key="12">
    <source>
        <dbReference type="SAM" id="Phobius"/>
    </source>
</evidence>
<dbReference type="SUPFAM" id="SSF52047">
    <property type="entry name" value="RNI-like"/>
    <property type="match status" value="2"/>
</dbReference>
<gene>
    <name evidence="14" type="primary">LOC107947945</name>
</gene>
<comment type="similarity">
    <text evidence="2">Belongs to the RLP family.</text>
</comment>
<evidence type="ECO:0000256" key="3">
    <source>
        <dbReference type="ARBA" id="ARBA00022475"/>
    </source>
</evidence>
<keyword evidence="8 12" id="KW-1133">Transmembrane helix</keyword>
<name>A0ABM3BJ33_GOSHI</name>
<keyword evidence="3" id="KW-1003">Cell membrane</keyword>
<dbReference type="PANTHER" id="PTHR48063:SF101">
    <property type="entry name" value="LRR RECEPTOR-LIKE SERINE_THREONINE-PROTEIN KINASE FLS2"/>
    <property type="match status" value="1"/>
</dbReference>
<dbReference type="Pfam" id="PF13855">
    <property type="entry name" value="LRR_8"/>
    <property type="match status" value="3"/>
</dbReference>
<sequence>MATFAAIWELTSTKLHHLTSLNFNRNDFNGSLIPEFFGSLKILKLLDLSNANFRGPIPSLLGNLSMLETLRLGGNGGDVTFRHNFKKMYSVGKLEWLSHLSRLKEVDLSFTNLSNANDWSQIINHLPLLQKLSLRDCDLPSISSYSVSLTNSFTSLITLDLSDNNPPSFSIYPWLFNVSNNLVSLNLSNNQLKGPIPEDFGNMKAIQHLDLSHNLLNGSISKCIGQLSNLKVLLLAGNSFDGDVLSEAHFSYLIYLKVLDLSYTSLTLKFNSGWIPPFQLNQIKLCSCKLGPHFPDWIRTQVGTQTPYLDTRFVDYLDVSASGISDSLAYWFWDSSYSSMYINMSFNQISGTFPNNSIRIRLLDLSSNNFSGPLPHFSLDLGNMGTINLSKNKFTGSVSPICNITNEGILKLIDLSNNLFSGVVPDCFESFQSLTSLNLGDNGFSGSLPSSLGSLTSLEMLSLRGNNFLGELPSSLQNCTRLKFLDLSDNELSGEIPIWIGQRLSSLVFLSLQGNQFRGRIPHQLCGLKYLQILDLSINKISGTIPPCLNNLTSMAKKESVDRRIEHHILYNGLVRFFQVRYVDEALLTWKGTKQSYPQLGLLLAIDLSSNKLTGEVPEELNSLQELVALNLSRNIFTGKVLQKIGHLMKLEVLDLSRNKFSGNIPTSLSKLTFLSTLDLSYNDLSGKIPTSTQLQSFDPSSFSHNRGLCGPPVSPNCSMVEPSPGKPAVGGEEDSDEFMKWFYTGMGLGFAVGFWGFCSVVFFKRSRRHSYYRCLDNAKDWVYVSFVLLKARALGSNESEKRMEIEHLSSPKTKHMQQSSTQRNALVLACAKRVKEKHYLNLSTAFKLWIRQATVPLLSGSVRSAAFGMALILLDLSNANFRGPIPSLFGNLSMLETLRLGGNSRVFNVGKLEWLSHLSRLKEVDLSFTNLSNANDWSQIINHLPLLQKLNLRDRNLPSISSSSVSLTNSSTSLNTLDLSHNNLPSSTIYPWLFNVSSNLESLDLSSNQLKGLIPDAFGNMMAIKELYLSDNLLILDENQVRGDFVLNEIEKLPDLRVLDLGYNLLNGSISKSLGQLLELDTL</sequence>
<dbReference type="PROSITE" id="PS51450">
    <property type="entry name" value="LRR"/>
    <property type="match status" value="1"/>
</dbReference>
<dbReference type="InterPro" id="IPR032675">
    <property type="entry name" value="LRR_dom_sf"/>
</dbReference>
<dbReference type="InterPro" id="IPR046956">
    <property type="entry name" value="RLP23-like"/>
</dbReference>
<evidence type="ECO:0000256" key="4">
    <source>
        <dbReference type="ARBA" id="ARBA00022614"/>
    </source>
</evidence>
<evidence type="ECO:0000256" key="11">
    <source>
        <dbReference type="ARBA" id="ARBA00023180"/>
    </source>
</evidence>
<evidence type="ECO:0000256" key="7">
    <source>
        <dbReference type="ARBA" id="ARBA00022737"/>
    </source>
</evidence>
<dbReference type="Gene3D" id="3.80.10.10">
    <property type="entry name" value="Ribonuclease Inhibitor"/>
    <property type="match status" value="4"/>
</dbReference>
<evidence type="ECO:0000256" key="8">
    <source>
        <dbReference type="ARBA" id="ARBA00022989"/>
    </source>
</evidence>
<evidence type="ECO:0000256" key="9">
    <source>
        <dbReference type="ARBA" id="ARBA00023136"/>
    </source>
</evidence>
<proteinExistence type="inferred from homology"/>
<organism evidence="13 14">
    <name type="scientific">Gossypium hirsutum</name>
    <name type="common">Upland cotton</name>
    <name type="synonym">Gossypium mexicanum</name>
    <dbReference type="NCBI Taxonomy" id="3635"/>
    <lineage>
        <taxon>Eukaryota</taxon>
        <taxon>Viridiplantae</taxon>
        <taxon>Streptophyta</taxon>
        <taxon>Embryophyta</taxon>
        <taxon>Tracheophyta</taxon>
        <taxon>Spermatophyta</taxon>
        <taxon>Magnoliopsida</taxon>
        <taxon>eudicotyledons</taxon>
        <taxon>Gunneridae</taxon>
        <taxon>Pentapetalae</taxon>
        <taxon>rosids</taxon>
        <taxon>malvids</taxon>
        <taxon>Malvales</taxon>
        <taxon>Malvaceae</taxon>
        <taxon>Malvoideae</taxon>
        <taxon>Gossypium</taxon>
    </lineage>
</organism>
<keyword evidence="6" id="KW-0732">Signal</keyword>
<protein>
    <submittedName>
        <fullName evidence="14">Receptor-like protein EIX2</fullName>
    </submittedName>
</protein>
<keyword evidence="9 12" id="KW-0472">Membrane</keyword>
<dbReference type="Proteomes" id="UP000818029">
    <property type="component" value="Chromosome A04"/>
</dbReference>
<dbReference type="PANTHER" id="PTHR48063">
    <property type="entry name" value="LRR RECEPTOR-LIKE KINASE"/>
    <property type="match status" value="1"/>
</dbReference>
<keyword evidence="7" id="KW-0677">Repeat</keyword>
<keyword evidence="10" id="KW-0675">Receptor</keyword>
<dbReference type="Pfam" id="PF00560">
    <property type="entry name" value="LRR_1"/>
    <property type="match status" value="8"/>
</dbReference>
<evidence type="ECO:0000313" key="13">
    <source>
        <dbReference type="Proteomes" id="UP000818029"/>
    </source>
</evidence>
<dbReference type="GeneID" id="107947945"/>
<evidence type="ECO:0000256" key="6">
    <source>
        <dbReference type="ARBA" id="ARBA00022729"/>
    </source>
</evidence>
<evidence type="ECO:0000256" key="1">
    <source>
        <dbReference type="ARBA" id="ARBA00004251"/>
    </source>
</evidence>
<reference evidence="14" key="2">
    <citation type="submission" date="2025-08" db="UniProtKB">
        <authorList>
            <consortium name="RefSeq"/>
        </authorList>
    </citation>
    <scope>IDENTIFICATION</scope>
</reference>
<accession>A0ABM3BJ33</accession>
<dbReference type="RefSeq" id="XP_040967072.1">
    <property type="nucleotide sequence ID" value="XM_041111138.1"/>
</dbReference>
<dbReference type="InterPro" id="IPR001611">
    <property type="entry name" value="Leu-rich_rpt"/>
</dbReference>
<evidence type="ECO:0000313" key="14">
    <source>
        <dbReference type="RefSeq" id="XP_040967072.1"/>
    </source>
</evidence>